<keyword evidence="3 12" id="KW-0210">Decarboxylase</keyword>
<comment type="catalytic activity">
    <reaction evidence="7 12 14">
        <text>meso-2,6-diaminopimelate + H(+) = L-lysine + CO2</text>
        <dbReference type="Rhea" id="RHEA:15101"/>
        <dbReference type="ChEBI" id="CHEBI:15378"/>
        <dbReference type="ChEBI" id="CHEBI:16526"/>
        <dbReference type="ChEBI" id="CHEBI:32551"/>
        <dbReference type="ChEBI" id="CHEBI:57791"/>
        <dbReference type="EC" id="4.1.1.20"/>
    </reaction>
</comment>
<evidence type="ECO:0000256" key="14">
    <source>
        <dbReference type="RuleBase" id="RU003738"/>
    </source>
</evidence>
<comment type="pathway">
    <text evidence="8 12 14">Amino-acid biosynthesis; L-lysine biosynthesis via DAP pathway; L-lysine from DL-2,6-diaminopimelate: step 1/1.</text>
</comment>
<feature type="binding site" evidence="12">
    <location>
        <begin position="274"/>
        <end position="277"/>
    </location>
    <ligand>
        <name>pyridoxal 5'-phosphate</name>
        <dbReference type="ChEBI" id="CHEBI:597326"/>
    </ligand>
</feature>
<evidence type="ECO:0000256" key="2">
    <source>
        <dbReference type="ARBA" id="ARBA00022605"/>
    </source>
</evidence>
<dbReference type="InterPro" id="IPR022643">
    <property type="entry name" value="De-COase2_C"/>
</dbReference>
<keyword evidence="6 12" id="KW-0456">Lyase</keyword>
<comment type="similarity">
    <text evidence="9 12">Belongs to the Orn/Lys/Arg decarboxylase class-II family. LysA subfamily.</text>
</comment>
<evidence type="ECO:0000256" key="10">
    <source>
        <dbReference type="ARBA" id="ARBA00066427"/>
    </source>
</evidence>
<dbReference type="InterPro" id="IPR022653">
    <property type="entry name" value="De-COase2_pyr-phos_BS"/>
</dbReference>
<dbReference type="CDD" id="cd06828">
    <property type="entry name" value="PLPDE_III_DapDC"/>
    <property type="match status" value="1"/>
</dbReference>
<evidence type="ECO:0000256" key="13">
    <source>
        <dbReference type="PIRSR" id="PIRSR600183-50"/>
    </source>
</evidence>
<evidence type="ECO:0000256" key="3">
    <source>
        <dbReference type="ARBA" id="ARBA00022793"/>
    </source>
</evidence>
<dbReference type="AlphaFoldDB" id="A0A0A2YAM0"/>
<evidence type="ECO:0000313" key="18">
    <source>
        <dbReference type="Proteomes" id="UP000030418"/>
    </source>
</evidence>
<dbReference type="GO" id="GO:0030170">
    <property type="term" value="F:pyridoxal phosphate binding"/>
    <property type="evidence" value="ECO:0007669"/>
    <property type="project" value="UniProtKB-UniRule"/>
</dbReference>
<sequence length="417" mass="46286">MDYFNYKNDQLMAEEISVKQLAQQFGTPLYVYSRATLERHWHAFDSALQGHPHLICFAVKSNPNIALLNLLAKLGSGFDIVSQGELERVLAAGGDANKVVFSGVAKSHSEIERALEVGIRCFNVESEAELLRINQVAEKLGKKAPISLRVNPDVDAKTHPYISTGLKKNKFGVSVERAREVYRLAKTLPHIQIVGMDCHIGSQLTELQPFLDSADRLLVLLEQLRQDGIELQHLDLGGGLGVRYSDETPPHPTEYASALLAKFKQYPELEIILEPGRAISANAGILVTKVEYLKSNEDFNFAIVDAGMNDMIRPALYQAYMEIIEADRTLDRESKVYDVVGPICETSDFLGKGRSLAIAAGDFIVQRSAGAYGASMASNYNSHPRAAEVLVDGDKAHLIKRRERFEELWACEQLITE</sequence>
<keyword evidence="5 12" id="KW-0457">Lysine biosynthesis</keyword>
<dbReference type="InterPro" id="IPR029066">
    <property type="entry name" value="PLP-binding_barrel"/>
</dbReference>
<dbReference type="NCBIfam" id="TIGR01048">
    <property type="entry name" value="lysA"/>
    <property type="match status" value="1"/>
</dbReference>
<dbReference type="PRINTS" id="PR01179">
    <property type="entry name" value="ODADCRBXLASE"/>
</dbReference>
<evidence type="ECO:0000256" key="11">
    <source>
        <dbReference type="ARBA" id="ARBA00074972"/>
    </source>
</evidence>
<dbReference type="PANTHER" id="PTHR43727:SF2">
    <property type="entry name" value="GROUP IV DECARBOXYLASE"/>
    <property type="match status" value="1"/>
</dbReference>
<feature type="domain" description="Orn/DAP/Arg decarboxylase 2 C-terminal" evidence="15">
    <location>
        <begin position="30"/>
        <end position="370"/>
    </location>
</feature>
<evidence type="ECO:0000259" key="16">
    <source>
        <dbReference type="Pfam" id="PF02784"/>
    </source>
</evidence>
<feature type="active site" description="Proton donor" evidence="13">
    <location>
        <position position="344"/>
    </location>
</feature>
<evidence type="ECO:0000256" key="4">
    <source>
        <dbReference type="ARBA" id="ARBA00022898"/>
    </source>
</evidence>
<dbReference type="PROSITE" id="PS00879">
    <property type="entry name" value="ODR_DC_2_2"/>
    <property type="match status" value="1"/>
</dbReference>
<dbReference type="PROSITE" id="PS00878">
    <property type="entry name" value="ODR_DC_2_1"/>
    <property type="match status" value="1"/>
</dbReference>
<dbReference type="GO" id="GO:0009089">
    <property type="term" value="P:lysine biosynthetic process via diaminopimelate"/>
    <property type="evidence" value="ECO:0007669"/>
    <property type="project" value="UniProtKB-UniRule"/>
</dbReference>
<protein>
    <recommendedName>
        <fullName evidence="11 12">Diaminopimelate decarboxylase</fullName>
        <shortName evidence="12">DAP decarboxylase</shortName>
        <shortName evidence="12">DAPDC</shortName>
        <ecNumber evidence="10 12">4.1.1.20</ecNumber>
    </recommendedName>
</protein>
<evidence type="ECO:0000256" key="5">
    <source>
        <dbReference type="ARBA" id="ARBA00023154"/>
    </source>
</evidence>
<dbReference type="PANTHER" id="PTHR43727">
    <property type="entry name" value="DIAMINOPIMELATE DECARBOXYLASE"/>
    <property type="match status" value="1"/>
</dbReference>
<evidence type="ECO:0000259" key="15">
    <source>
        <dbReference type="Pfam" id="PF00278"/>
    </source>
</evidence>
<feature type="binding site" evidence="12">
    <location>
        <position position="313"/>
    </location>
    <ligand>
        <name>substrate</name>
    </ligand>
</feature>
<feature type="binding site" evidence="12">
    <location>
        <position position="239"/>
    </location>
    <ligand>
        <name>pyridoxal 5'-phosphate</name>
        <dbReference type="ChEBI" id="CHEBI:597326"/>
    </ligand>
</feature>
<dbReference type="Pfam" id="PF00278">
    <property type="entry name" value="Orn_DAP_Arg_deC"/>
    <property type="match status" value="1"/>
</dbReference>
<dbReference type="SUPFAM" id="SSF50621">
    <property type="entry name" value="Alanine racemase C-terminal domain-like"/>
    <property type="match status" value="1"/>
</dbReference>
<dbReference type="InterPro" id="IPR022657">
    <property type="entry name" value="De-COase2_CS"/>
</dbReference>
<keyword evidence="2 12" id="KW-0028">Amino-acid biosynthesis</keyword>
<evidence type="ECO:0000256" key="1">
    <source>
        <dbReference type="ARBA" id="ARBA00001933"/>
    </source>
</evidence>
<feature type="binding site" evidence="12">
    <location>
        <position position="277"/>
    </location>
    <ligand>
        <name>substrate</name>
    </ligand>
</feature>
<dbReference type="EC" id="4.1.1.20" evidence="10 12"/>
<dbReference type="Gene3D" id="2.40.37.10">
    <property type="entry name" value="Lyase, Ornithine Decarboxylase, Chain A, domain 1"/>
    <property type="match status" value="1"/>
</dbReference>
<feature type="binding site" evidence="12">
    <location>
        <position position="372"/>
    </location>
    <ligand>
        <name>pyridoxal 5'-phosphate</name>
        <dbReference type="ChEBI" id="CHEBI:597326"/>
    </ligand>
</feature>
<proteinExistence type="inferred from homology"/>
<dbReference type="InterPro" id="IPR002986">
    <property type="entry name" value="DAP_deCOOHase_LysA"/>
</dbReference>
<keyword evidence="18" id="KW-1185">Reference proteome</keyword>
<dbReference type="UniPathway" id="UPA00034">
    <property type="reaction ID" value="UER00027"/>
</dbReference>
<dbReference type="GO" id="GO:0008836">
    <property type="term" value="F:diaminopimelate decarboxylase activity"/>
    <property type="evidence" value="ECO:0007669"/>
    <property type="project" value="UniProtKB-UniRule"/>
</dbReference>
<dbReference type="Pfam" id="PF02784">
    <property type="entry name" value="Orn_Arg_deC_N"/>
    <property type="match status" value="1"/>
</dbReference>
<dbReference type="HAMAP" id="MF_02120">
    <property type="entry name" value="LysA"/>
    <property type="match status" value="1"/>
</dbReference>
<feature type="modified residue" description="N6-(pyridoxal phosphate)lysine" evidence="12 13">
    <location>
        <position position="60"/>
    </location>
</feature>
<comment type="caution">
    <text evidence="17">The sequence shown here is derived from an EMBL/GenBank/DDBJ whole genome shotgun (WGS) entry which is preliminary data.</text>
</comment>
<keyword evidence="4 12" id="KW-0663">Pyridoxal phosphate</keyword>
<comment type="function">
    <text evidence="12">Specifically catalyzes the decarboxylation of meso-diaminopimelate (meso-DAP) to L-lysine.</text>
</comment>
<gene>
    <name evidence="12" type="primary">lysA</name>
    <name evidence="17" type="ORF">P375_00975</name>
</gene>
<dbReference type="Gene3D" id="3.20.20.10">
    <property type="entry name" value="Alanine racemase"/>
    <property type="match status" value="1"/>
</dbReference>
<organism evidence="17 18">
    <name type="scientific">Gallibacterium genomosp. 2</name>
    <dbReference type="NCBI Taxonomy" id="155517"/>
    <lineage>
        <taxon>Bacteria</taxon>
        <taxon>Pseudomonadati</taxon>
        <taxon>Pseudomonadota</taxon>
        <taxon>Gammaproteobacteria</taxon>
        <taxon>Pasteurellales</taxon>
        <taxon>Pasteurellaceae</taxon>
        <taxon>Gallibacterium</taxon>
    </lineage>
</organism>
<evidence type="ECO:0000256" key="9">
    <source>
        <dbReference type="ARBA" id="ARBA00060983"/>
    </source>
</evidence>
<feature type="domain" description="Orn/DAP/Arg decarboxylase 2 N-terminal" evidence="16">
    <location>
        <begin position="35"/>
        <end position="281"/>
    </location>
</feature>
<dbReference type="PRINTS" id="PR01181">
    <property type="entry name" value="DAPDCRBXLASE"/>
</dbReference>
<comment type="cofactor">
    <cofactor evidence="1 12 13 14">
        <name>pyridoxal 5'-phosphate</name>
        <dbReference type="ChEBI" id="CHEBI:597326"/>
    </cofactor>
</comment>
<comment type="subunit">
    <text evidence="12">Homodimer.</text>
</comment>
<dbReference type="FunFam" id="2.40.37.10:FF:000003">
    <property type="entry name" value="Diaminopimelate decarboxylase"/>
    <property type="match status" value="1"/>
</dbReference>
<dbReference type="RefSeq" id="WP_039080679.1">
    <property type="nucleotide sequence ID" value="NZ_JPXY01000006.1"/>
</dbReference>
<reference evidence="17 18" key="1">
    <citation type="submission" date="2014-08" db="EMBL/GenBank/DDBJ databases">
        <title>Chaperone-usher fimbriae in a diverse selection of Gallibacterium genomes.</title>
        <authorList>
            <person name="Kudirkiene E."/>
            <person name="Bager R.J."/>
            <person name="Johnson T.J."/>
            <person name="Bojesen A.M."/>
        </authorList>
    </citation>
    <scope>NUCLEOTIDE SEQUENCE [LARGE SCALE GENOMIC DNA]</scope>
    <source>
        <strain evidence="17 18">CCM5976</strain>
    </source>
</reference>
<evidence type="ECO:0000256" key="12">
    <source>
        <dbReference type="HAMAP-Rule" id="MF_02120"/>
    </source>
</evidence>
<dbReference type="Proteomes" id="UP000030418">
    <property type="component" value="Unassembled WGS sequence"/>
</dbReference>
<dbReference type="FunFam" id="3.20.20.10:FF:000003">
    <property type="entry name" value="Diaminopimelate decarboxylase"/>
    <property type="match status" value="1"/>
</dbReference>
<dbReference type="InterPro" id="IPR022644">
    <property type="entry name" value="De-COase2_N"/>
</dbReference>
<dbReference type="InterPro" id="IPR000183">
    <property type="entry name" value="Orn/DAP/Arg_de-COase"/>
</dbReference>
<feature type="binding site" evidence="12">
    <location>
        <position position="317"/>
    </location>
    <ligand>
        <name>substrate</name>
    </ligand>
</feature>
<feature type="binding site" evidence="12">
    <location>
        <position position="372"/>
    </location>
    <ligand>
        <name>substrate</name>
    </ligand>
</feature>
<name>A0A0A2YAM0_9PAST</name>
<dbReference type="InterPro" id="IPR009006">
    <property type="entry name" value="Ala_racemase/Decarboxylase_C"/>
</dbReference>
<dbReference type="SUPFAM" id="SSF51419">
    <property type="entry name" value="PLP-binding barrel"/>
    <property type="match status" value="1"/>
</dbReference>
<evidence type="ECO:0000256" key="7">
    <source>
        <dbReference type="ARBA" id="ARBA00050464"/>
    </source>
</evidence>
<evidence type="ECO:0000256" key="8">
    <source>
        <dbReference type="ARBA" id="ARBA00060643"/>
    </source>
</evidence>
<evidence type="ECO:0000256" key="6">
    <source>
        <dbReference type="ARBA" id="ARBA00023239"/>
    </source>
</evidence>
<accession>A0A0A2YAM0</accession>
<evidence type="ECO:0000313" key="17">
    <source>
        <dbReference type="EMBL" id="KGQ34444.1"/>
    </source>
</evidence>
<dbReference type="EMBL" id="JPXY01000006">
    <property type="protein sequence ID" value="KGQ34444.1"/>
    <property type="molecule type" value="Genomic_DNA"/>
</dbReference>
<feature type="binding site" evidence="12">
    <location>
        <position position="345"/>
    </location>
    <ligand>
        <name>substrate</name>
    </ligand>
</feature>